<dbReference type="InterPro" id="IPR012544">
    <property type="entry name" value="PHb"/>
</dbReference>
<dbReference type="PANTHER" id="PTHR35796:SF3">
    <property type="entry name" value="BHLH DOMAIN-CONTAINING PROTEIN"/>
    <property type="match status" value="1"/>
</dbReference>
<dbReference type="Pfam" id="PF08000">
    <property type="entry name" value="bPH_1"/>
    <property type="match status" value="1"/>
</dbReference>
<dbReference type="RefSeq" id="WP_005463962.1">
    <property type="nucleotide sequence ID" value="NZ_CM001484.1"/>
</dbReference>
<evidence type="ECO:0000313" key="3">
    <source>
        <dbReference type="Proteomes" id="UP000005087"/>
    </source>
</evidence>
<name>I1D1P2_9PSEU</name>
<feature type="domain" description="Bacterial Pleckstrin homology" evidence="1">
    <location>
        <begin position="2"/>
        <end position="122"/>
    </location>
</feature>
<evidence type="ECO:0000259" key="1">
    <source>
        <dbReference type="Pfam" id="PF08000"/>
    </source>
</evidence>
<keyword evidence="3" id="KW-1185">Reference proteome</keyword>
<gene>
    <name evidence="2" type="ORF">SacglDRAFT_01957</name>
</gene>
<dbReference type="CDD" id="cd13225">
    <property type="entry name" value="PH-like_bacteria"/>
    <property type="match status" value="1"/>
</dbReference>
<dbReference type="EMBL" id="CM001484">
    <property type="protein sequence ID" value="EIE98866.1"/>
    <property type="molecule type" value="Genomic_DNA"/>
</dbReference>
<reference evidence="2 3" key="1">
    <citation type="submission" date="2011-09" db="EMBL/GenBank/DDBJ databases">
        <authorList>
            <consortium name="US DOE Joint Genome Institute (JGI-PGF)"/>
            <person name="Lucas S."/>
            <person name="Han J."/>
            <person name="Lapidus A."/>
            <person name="Cheng J.-F."/>
            <person name="Goodwin L."/>
            <person name="Pitluck S."/>
            <person name="Peters L."/>
            <person name="Land M.L."/>
            <person name="Hauser L."/>
            <person name="Brambilla E."/>
            <person name="Klenk H.-P."/>
            <person name="Woyke T.J."/>
        </authorList>
    </citation>
    <scope>NUCLEOTIDE SEQUENCE [LARGE SCALE GENOMIC DNA]</scope>
    <source>
        <strain evidence="2 3">K62</strain>
    </source>
</reference>
<accession>I1D1P2</accession>
<organism evidence="2 3">
    <name type="scientific">Saccharomonospora glauca K62</name>
    <dbReference type="NCBI Taxonomy" id="928724"/>
    <lineage>
        <taxon>Bacteria</taxon>
        <taxon>Bacillati</taxon>
        <taxon>Actinomycetota</taxon>
        <taxon>Actinomycetes</taxon>
        <taxon>Pseudonocardiales</taxon>
        <taxon>Pseudonocardiaceae</taxon>
        <taxon>Saccharomonospora</taxon>
    </lineage>
</organism>
<protein>
    <recommendedName>
        <fullName evidence="1">Bacterial Pleckstrin homology domain-containing protein</fullName>
    </recommendedName>
</protein>
<dbReference type="InterPro" id="IPR037063">
    <property type="entry name" value="PHb_sf"/>
</dbReference>
<dbReference type="SUPFAM" id="SSF50729">
    <property type="entry name" value="PH domain-like"/>
    <property type="match status" value="1"/>
</dbReference>
<dbReference type="HOGENOM" id="CLU_137895_0_0_11"/>
<dbReference type="PANTHER" id="PTHR35796">
    <property type="entry name" value="HYPOTHETICAL CYTOSOLIC PROTEIN"/>
    <property type="match status" value="1"/>
</dbReference>
<evidence type="ECO:0000313" key="2">
    <source>
        <dbReference type="EMBL" id="EIE98866.1"/>
    </source>
</evidence>
<dbReference type="AlphaFoldDB" id="I1D1P2"/>
<dbReference type="Gene3D" id="2.30.29.50">
    <property type="entry name" value="Bacterial Pleckstrin homology domain"/>
    <property type="match status" value="1"/>
</dbReference>
<dbReference type="Proteomes" id="UP000005087">
    <property type="component" value="Chromosome"/>
</dbReference>
<dbReference type="eggNOG" id="ENOG503172B">
    <property type="taxonomic scope" value="Bacteria"/>
</dbReference>
<sequence length="125" mass="14080">MGLFSGLMGNASRIDPGSATRELERLLAEGEQVRAAYQLIRDYFVFTDHRLILVDKQGVTGRKIEYHSIPYRSITHFSVETAGHFDLDAELKIWLSGMGVPISKQFSKGVDIYEVQALLSTYIAR</sequence>
<dbReference type="OrthoDB" id="3199551at2"/>
<reference evidence="3" key="2">
    <citation type="submission" date="2012-01" db="EMBL/GenBank/DDBJ databases">
        <title>Noncontiguous Finished sequence of chromosome of Saccharomonospora glauca K62.</title>
        <authorList>
            <consortium name="US DOE Joint Genome Institute"/>
            <person name="Lucas S."/>
            <person name="Han J."/>
            <person name="Lapidus A."/>
            <person name="Cheng J.-F."/>
            <person name="Goodwin L."/>
            <person name="Pitluck S."/>
            <person name="Peters L."/>
            <person name="Mikhailova N."/>
            <person name="Held B."/>
            <person name="Detter J.C."/>
            <person name="Han C."/>
            <person name="Tapia R."/>
            <person name="Land M."/>
            <person name="Hauser L."/>
            <person name="Kyrpides N."/>
            <person name="Ivanova N."/>
            <person name="Pagani I."/>
            <person name="Brambilla E.-M."/>
            <person name="Klenk H.-P."/>
            <person name="Woyke T."/>
        </authorList>
    </citation>
    <scope>NUCLEOTIDE SEQUENCE [LARGE SCALE GENOMIC DNA]</scope>
    <source>
        <strain evidence="3">K62</strain>
    </source>
</reference>
<proteinExistence type="predicted"/>